<evidence type="ECO:0000313" key="3">
    <source>
        <dbReference type="Proteomes" id="UP000494165"/>
    </source>
</evidence>
<accession>A0A8S1DUI0</accession>
<dbReference type="EMBL" id="CADEPI010000352">
    <property type="protein sequence ID" value="CAB3384470.1"/>
    <property type="molecule type" value="Genomic_DNA"/>
</dbReference>
<keyword evidence="3" id="KW-1185">Reference proteome</keyword>
<feature type="chain" id="PRO_5035810324" description="Secreted protein" evidence="1">
    <location>
        <begin position="19"/>
        <end position="150"/>
    </location>
</feature>
<proteinExistence type="predicted"/>
<dbReference type="Proteomes" id="UP000494165">
    <property type="component" value="Unassembled WGS sequence"/>
</dbReference>
<name>A0A8S1DUI0_9INSE</name>
<evidence type="ECO:0008006" key="4">
    <source>
        <dbReference type="Google" id="ProtNLM"/>
    </source>
</evidence>
<dbReference type="AlphaFoldDB" id="A0A8S1DUI0"/>
<reference evidence="2 3" key="1">
    <citation type="submission" date="2020-04" db="EMBL/GenBank/DDBJ databases">
        <authorList>
            <person name="Alioto T."/>
            <person name="Alioto T."/>
            <person name="Gomez Garrido J."/>
        </authorList>
    </citation>
    <scope>NUCLEOTIDE SEQUENCE [LARGE SCALE GENOMIC DNA]</scope>
</reference>
<feature type="signal peptide" evidence="1">
    <location>
        <begin position="1"/>
        <end position="18"/>
    </location>
</feature>
<protein>
    <recommendedName>
        <fullName evidence="4">Secreted protein</fullName>
    </recommendedName>
</protein>
<gene>
    <name evidence="2" type="ORF">CLODIP_2_CD10569</name>
</gene>
<comment type="caution">
    <text evidence="2">The sequence shown here is derived from an EMBL/GenBank/DDBJ whole genome shotgun (WGS) entry which is preliminary data.</text>
</comment>
<evidence type="ECO:0000256" key="1">
    <source>
        <dbReference type="SAM" id="SignalP"/>
    </source>
</evidence>
<evidence type="ECO:0000313" key="2">
    <source>
        <dbReference type="EMBL" id="CAB3384470.1"/>
    </source>
</evidence>
<keyword evidence="1" id="KW-0732">Signal</keyword>
<organism evidence="2 3">
    <name type="scientific">Cloeon dipterum</name>
    <dbReference type="NCBI Taxonomy" id="197152"/>
    <lineage>
        <taxon>Eukaryota</taxon>
        <taxon>Metazoa</taxon>
        <taxon>Ecdysozoa</taxon>
        <taxon>Arthropoda</taxon>
        <taxon>Hexapoda</taxon>
        <taxon>Insecta</taxon>
        <taxon>Pterygota</taxon>
        <taxon>Palaeoptera</taxon>
        <taxon>Ephemeroptera</taxon>
        <taxon>Pisciforma</taxon>
        <taxon>Baetidae</taxon>
        <taxon>Cloeon</taxon>
    </lineage>
</organism>
<sequence length="150" mass="16405">MRFILLLVLCVLAQQASGSSLPVARAGVNERDVQPLVELKKPGEMPEQVILLPRVIAVSVLNNLRAMVKGSNFLLILTRLGYIPLDIIAKNLGDAGQYGTACSNIMFGTCSKITNALVGWIENFKNGERLDATARFVQEQLVQLLNDIQV</sequence>